<comment type="caution">
    <text evidence="2">The sequence shown here is derived from an EMBL/GenBank/DDBJ whole genome shotgun (WGS) entry which is preliminary data.</text>
</comment>
<evidence type="ECO:0000313" key="2">
    <source>
        <dbReference type="EMBL" id="PLW35646.1"/>
    </source>
</evidence>
<accession>A0A2N5UD67</accession>
<dbReference type="InterPro" id="IPR004242">
    <property type="entry name" value="Transposase_21"/>
</dbReference>
<feature type="region of interest" description="Disordered" evidence="1">
    <location>
        <begin position="52"/>
        <end position="71"/>
    </location>
</feature>
<feature type="compositionally biased region" description="Polar residues" evidence="1">
    <location>
        <begin position="54"/>
        <end position="71"/>
    </location>
</feature>
<feature type="compositionally biased region" description="Polar residues" evidence="1">
    <location>
        <begin position="89"/>
        <end position="105"/>
    </location>
</feature>
<dbReference type="Pfam" id="PF02992">
    <property type="entry name" value="Transposase_21"/>
    <property type="match status" value="1"/>
</dbReference>
<feature type="region of interest" description="Disordered" evidence="1">
    <location>
        <begin position="77"/>
        <end position="105"/>
    </location>
</feature>
<evidence type="ECO:0000256" key="1">
    <source>
        <dbReference type="SAM" id="MobiDB-lite"/>
    </source>
</evidence>
<dbReference type="AlphaFoldDB" id="A0A2N5UD67"/>
<dbReference type="PANTHER" id="PTHR46579">
    <property type="entry name" value="F5/8 TYPE C DOMAIN-CONTAINING PROTEIN-RELATED"/>
    <property type="match status" value="1"/>
</dbReference>
<evidence type="ECO:0000313" key="3">
    <source>
        <dbReference type="Proteomes" id="UP000235392"/>
    </source>
</evidence>
<dbReference type="Proteomes" id="UP000235392">
    <property type="component" value="Unassembled WGS sequence"/>
</dbReference>
<sequence length="913" mass="102734">MPTQRTPANKRLYPCHCNLGCSNYTYQENGKERAGFLWTHSELLKHQNKVPVAASSTDLNPNSSRPSYPTTSLQNAASLEARTQKQKSQDQNKFPHSNNTLRSPVQMDQTMIQQLDNPASRSKTNDSLSLPLLGDILPTCLISQESFLNCQPTPRTIETELLHHKLFNVLSIPTSTRISVLHAASQYLIHRSSIISVNTILKKDGAGHMESSKNSISQIPKTIGTVLRRLNILPNLSSSICCPKCYSLYPLDTLIAYCTHQGTPRSRICDEPLFSASKQTPRRFYTTYSVFEWLGRFFNRPGVEDLLDKSLDNKVDSSGIMFDIWDSPMWTNERQSDGTPYSSHSGNLSFALGVDWFNPWGNKAAGKSASLGALVLVCLNLPLTHRYLPENIFIAGITPGPKEPTVLQIGKILQPMVDEFIELWEGVKLSGTYRHPREGRIVRGMILQVICDLPAVRKVMGLAGHSSKNHPCTFCKISSDRFETTDTILMVPRQNSEVREAAAKWQSADTWVKRKKLFADSGVRYTPLLQLPYIRPVSHLVVEPMHNIFLGILKFHGQTVLGLKAPKEEKTISNSPLEAKILGPDQSSNSEDDEDIFVQTELKQTLGILLEEIVDSDSASDLSYIPDEEENSNDSEDCFTDTNDSDDELPKNPKGLFGNTDNTQLLHSIIETIILPSWVGRVPRNVGQVSGGKLKADEWAILFTVILVPVVGILCYGKNKQSQEILDNFLHLISAANIIRQSEIHLREVKSLRIHIQKYLKSLQTIFPNVKYRPNHHLALHIPECMARSGPATGWTGWVYERLNGHLQAIRTNKQMRTLDKSYLKNYVSLVNFKAALPILCKNLPEKVKELLLQSLKAPFNDENLPTILDSSWSCKKLEKLDVDSISRIMTRLQAVEVSSSWEQHDQLPHFQY</sequence>
<feature type="region of interest" description="Disordered" evidence="1">
    <location>
        <begin position="622"/>
        <end position="650"/>
    </location>
</feature>
<reference evidence="2 3" key="1">
    <citation type="submission" date="2017-11" db="EMBL/GenBank/DDBJ databases">
        <title>De novo assembly and phasing of dikaryotic genomes from two isolates of Puccinia coronata f. sp. avenae, the causal agent of oat crown rust.</title>
        <authorList>
            <person name="Miller M.E."/>
            <person name="Zhang Y."/>
            <person name="Omidvar V."/>
            <person name="Sperschneider J."/>
            <person name="Schwessinger B."/>
            <person name="Raley C."/>
            <person name="Palmer J.M."/>
            <person name="Garnica D."/>
            <person name="Upadhyaya N."/>
            <person name="Rathjen J."/>
            <person name="Taylor J.M."/>
            <person name="Park R.F."/>
            <person name="Dodds P.N."/>
            <person name="Hirsch C.D."/>
            <person name="Kianian S.F."/>
            <person name="Figueroa M."/>
        </authorList>
    </citation>
    <scope>NUCLEOTIDE SEQUENCE [LARGE SCALE GENOMIC DNA]</scope>
    <source>
        <strain evidence="2">12SD80</strain>
    </source>
</reference>
<name>A0A2N5UD67_9BASI</name>
<proteinExistence type="predicted"/>
<dbReference type="EMBL" id="PGCI01000174">
    <property type="protein sequence ID" value="PLW35646.1"/>
    <property type="molecule type" value="Genomic_DNA"/>
</dbReference>
<protein>
    <recommendedName>
        <fullName evidence="4">Transposase domain-containing protein</fullName>
    </recommendedName>
</protein>
<dbReference type="PANTHER" id="PTHR46579:SF1">
    <property type="entry name" value="F5_8 TYPE C DOMAIN-CONTAINING PROTEIN"/>
    <property type="match status" value="1"/>
</dbReference>
<organism evidence="2 3">
    <name type="scientific">Puccinia coronata f. sp. avenae</name>
    <dbReference type="NCBI Taxonomy" id="200324"/>
    <lineage>
        <taxon>Eukaryota</taxon>
        <taxon>Fungi</taxon>
        <taxon>Dikarya</taxon>
        <taxon>Basidiomycota</taxon>
        <taxon>Pucciniomycotina</taxon>
        <taxon>Pucciniomycetes</taxon>
        <taxon>Pucciniales</taxon>
        <taxon>Pucciniaceae</taxon>
        <taxon>Puccinia</taxon>
    </lineage>
</organism>
<gene>
    <name evidence="2" type="ORF">PCASD_10226</name>
</gene>
<evidence type="ECO:0008006" key="4">
    <source>
        <dbReference type="Google" id="ProtNLM"/>
    </source>
</evidence>
<feature type="compositionally biased region" description="Acidic residues" evidence="1">
    <location>
        <begin position="626"/>
        <end position="647"/>
    </location>
</feature>